<name>G4LZ05_SCHMA</name>
<dbReference type="Proteomes" id="UP000008854">
    <property type="component" value="Unassembled WGS sequence"/>
</dbReference>
<protein>
    <submittedName>
        <fullName evidence="3">30S ribosomal protein S20</fullName>
    </submittedName>
</protein>
<feature type="compositionally biased region" description="Basic and acidic residues" evidence="1">
    <location>
        <begin position="75"/>
        <end position="87"/>
    </location>
</feature>
<evidence type="ECO:0000256" key="1">
    <source>
        <dbReference type="SAM" id="MobiDB-lite"/>
    </source>
</evidence>
<evidence type="ECO:0000313" key="3">
    <source>
        <dbReference type="WBParaSite" id="Smp_037690.1"/>
    </source>
</evidence>
<accession>G4LZ05</accession>
<dbReference type="CTD" id="8351922"/>
<proteinExistence type="predicted"/>
<reference evidence="2" key="1">
    <citation type="journal article" date="2012" name="PLoS Negl. Trop. Dis.">
        <title>A systematically improved high quality genome and transcriptome of the human blood fluke Schistosoma mansoni.</title>
        <authorList>
            <person name="Protasio A.V."/>
            <person name="Tsai I.J."/>
            <person name="Babbage A."/>
            <person name="Nichol S."/>
            <person name="Hunt M."/>
            <person name="Aslett M.A."/>
            <person name="De Silva N."/>
            <person name="Velarde G.S."/>
            <person name="Anderson T.J."/>
            <person name="Clark R.C."/>
            <person name="Davidson C."/>
            <person name="Dillon G.P."/>
            <person name="Holroyd N.E."/>
            <person name="LoVerde P.T."/>
            <person name="Lloyd C."/>
            <person name="McQuillan J."/>
            <person name="Oliveira G."/>
            <person name="Otto T.D."/>
            <person name="Parker-Manuel S.J."/>
            <person name="Quail M.A."/>
            <person name="Wilson R.A."/>
            <person name="Zerlotini A."/>
            <person name="Dunne D.W."/>
            <person name="Berriman M."/>
        </authorList>
    </citation>
    <scope>NUCLEOTIDE SEQUENCE [LARGE SCALE GENOMIC DNA]</scope>
    <source>
        <strain evidence="2">Puerto Rican</strain>
    </source>
</reference>
<evidence type="ECO:0000313" key="2">
    <source>
        <dbReference type="Proteomes" id="UP000008854"/>
    </source>
</evidence>
<dbReference type="OMA" id="ISNSRAR"/>
<dbReference type="RefSeq" id="XP_018646482.1">
    <property type="nucleotide sequence ID" value="XM_018789308.1"/>
</dbReference>
<organism evidence="2 3">
    <name type="scientific">Schistosoma mansoni</name>
    <name type="common">Blood fluke</name>
    <dbReference type="NCBI Taxonomy" id="6183"/>
    <lineage>
        <taxon>Eukaryota</taxon>
        <taxon>Metazoa</taxon>
        <taxon>Spiralia</taxon>
        <taxon>Lophotrochozoa</taxon>
        <taxon>Platyhelminthes</taxon>
        <taxon>Trematoda</taxon>
        <taxon>Digenea</taxon>
        <taxon>Strigeidida</taxon>
        <taxon>Schistosomatoidea</taxon>
        <taxon>Schistosomatidae</taxon>
        <taxon>Schistosoma</taxon>
    </lineage>
</organism>
<dbReference type="OrthoDB" id="6123744at2759"/>
<sequence>MGTLEKILKRKKKKIAISNSRARAEKVNSQAEHTKANKKVTMGIRIDDQKYVEELATTVEKAAREENMKQLYDTTKKLAGRDQSLTKKERKSRRFKNGGNDGQNTSRNC</sequence>
<dbReference type="InParanoid" id="G4LZ05"/>
<dbReference type="KEGG" id="smm:Smp_037690"/>
<dbReference type="PhylomeDB" id="G4LZ05"/>
<dbReference type="GeneID" id="8351922"/>
<dbReference type="WBParaSite" id="Smp_037690.1">
    <property type="protein sequence ID" value="Smp_037690.1"/>
    <property type="gene ID" value="Smp_037690"/>
</dbReference>
<dbReference type="AlphaFoldDB" id="G4LZ05"/>
<feature type="region of interest" description="Disordered" evidence="1">
    <location>
        <begin position="75"/>
        <end position="109"/>
    </location>
</feature>
<dbReference type="HOGENOM" id="CLU_2187164_0_0_1"/>
<reference evidence="3" key="2">
    <citation type="submission" date="2018-12" db="UniProtKB">
        <authorList>
            <consortium name="WormBaseParasite"/>
        </authorList>
    </citation>
    <scope>IDENTIFICATION</scope>
    <source>
        <strain evidence="3">Puerto Rican</strain>
    </source>
</reference>
<keyword evidence="2" id="KW-1185">Reference proteome</keyword>